<reference evidence="6" key="2">
    <citation type="submission" date="2020-05" db="UniProtKB">
        <authorList>
            <consortium name="Ensembl"/>
        </authorList>
    </citation>
    <scope>IDENTIFICATION</scope>
</reference>
<dbReference type="Gene3D" id="2.10.25.10">
    <property type="entry name" value="Laminin"/>
    <property type="match status" value="1"/>
</dbReference>
<dbReference type="OMA" id="EEEEWIH"/>
<dbReference type="CTD" id="100486054"/>
<keyword evidence="4" id="KW-0325">Glycoprotein</keyword>
<protein>
    <submittedName>
        <fullName evidence="6 8">Teratocarcinoma-derived growth factor 1, member 2</fullName>
    </submittedName>
</protein>
<dbReference type="GO" id="GO:0007165">
    <property type="term" value="P:signal transduction"/>
    <property type="evidence" value="ECO:0007669"/>
    <property type="project" value="UniProtKB-ARBA"/>
</dbReference>
<dbReference type="Pfam" id="PF09443">
    <property type="entry name" value="CFC"/>
    <property type="match status" value="1"/>
</dbReference>
<dbReference type="InterPro" id="IPR019011">
    <property type="entry name" value="Cryptic/Cripto_CFC-dom"/>
</dbReference>
<name>A0A6I8RMV1_XENTR</name>
<dbReference type="SUPFAM" id="SSF57196">
    <property type="entry name" value="EGF/Laminin"/>
    <property type="match status" value="2"/>
</dbReference>
<evidence type="ECO:0000313" key="7">
    <source>
        <dbReference type="Proteomes" id="UP000008143"/>
    </source>
</evidence>
<evidence type="ECO:0000313" key="8">
    <source>
        <dbReference type="RefSeq" id="NP_001272393.1"/>
    </source>
</evidence>
<dbReference type="AlphaFoldDB" id="A0A6I8RMV1"/>
<evidence type="ECO:0000256" key="1">
    <source>
        <dbReference type="ARBA" id="ARBA00007384"/>
    </source>
</evidence>
<organism evidence="6">
    <name type="scientific">Xenopus tropicalis</name>
    <name type="common">Western clawed frog</name>
    <name type="synonym">Silurana tropicalis</name>
    <dbReference type="NCBI Taxonomy" id="8364"/>
    <lineage>
        <taxon>Eukaryota</taxon>
        <taxon>Metazoa</taxon>
        <taxon>Chordata</taxon>
        <taxon>Craniata</taxon>
        <taxon>Vertebrata</taxon>
        <taxon>Euteleostomi</taxon>
        <taxon>Amphibia</taxon>
        <taxon>Batrachia</taxon>
        <taxon>Anura</taxon>
        <taxon>Pipoidea</taxon>
        <taxon>Pipidae</taxon>
        <taxon>Xenopodinae</taxon>
        <taxon>Xenopus</taxon>
        <taxon>Silurana</taxon>
    </lineage>
</organism>
<dbReference type="RefSeq" id="NP_001272393.1">
    <property type="nucleotide sequence ID" value="NM_001285464.1"/>
</dbReference>
<evidence type="ECO:0000256" key="4">
    <source>
        <dbReference type="ARBA" id="ARBA00023180"/>
    </source>
</evidence>
<evidence type="ECO:0000256" key="3">
    <source>
        <dbReference type="ARBA" id="ARBA00023157"/>
    </source>
</evidence>
<dbReference type="OrthoDB" id="9893603at2759"/>
<sequence length="191" mass="21910">MLYRDHGRFIIITLALLTFYCCKGLIIEAVEYSNKGRSNTTKEDLLINHSRTIDTFYNLNKDNEKRNHHKTEPLVPFVGLTDSSKLSKQCCNNGGTCVLGSFCVCPRYFTGRYCEFDERAKHCAAKIQHGEWMRKGCRLCRCTYGVLHCFVETQTDCDEVEEEEMPSSVPMEQSSIYLILSGIVFSIYTLI</sequence>
<evidence type="ECO:0000259" key="5">
    <source>
        <dbReference type="PROSITE" id="PS00022"/>
    </source>
</evidence>
<reference evidence="6" key="1">
    <citation type="journal article" date="2010" name="Science">
        <title>The genome of the Western clawed frog Xenopus tropicalis.</title>
        <authorList>
            <person name="Hellsten U."/>
            <person name="Harland R.M."/>
            <person name="Gilchrist M.J."/>
            <person name="Hendrix D."/>
            <person name="Jurka J."/>
            <person name="Kapitonov V."/>
            <person name="Ovcharenko I."/>
            <person name="Putnam N.H."/>
            <person name="Shu S."/>
            <person name="Taher L."/>
            <person name="Blitz I.L."/>
            <person name="Blumberg B."/>
            <person name="Dichmann D.S."/>
            <person name="Dubchak I."/>
            <person name="Amaya E."/>
            <person name="Detter J.C."/>
            <person name="Fletcher R."/>
            <person name="Gerhard D.S."/>
            <person name="Goodstein D."/>
            <person name="Graves T."/>
            <person name="Grigoriev I.V."/>
            <person name="Grimwood J."/>
            <person name="Kawashima T."/>
            <person name="Lindquist E."/>
            <person name="Lucas S.M."/>
            <person name="Mead P.E."/>
            <person name="Mitros T."/>
            <person name="Ogino H."/>
            <person name="Ohta Y."/>
            <person name="Poliakov A.V."/>
            <person name="Pollet N."/>
            <person name="Robert J."/>
            <person name="Salamov A."/>
            <person name="Sater A.K."/>
            <person name="Schmutz J."/>
            <person name="Terry A."/>
            <person name="Vize P.D."/>
            <person name="Warren W.C."/>
            <person name="Wells D."/>
            <person name="Wills A."/>
            <person name="Wilson R.K."/>
            <person name="Zimmerman L.B."/>
            <person name="Zorn A.M."/>
            <person name="Grainger R."/>
            <person name="Grammer T."/>
            <person name="Khokha M.K."/>
            <person name="Richardson P.M."/>
            <person name="Rokhsar D.S."/>
        </authorList>
    </citation>
    <scope>NUCLEOTIDE SEQUENCE [LARGE SCALE GENOMIC DNA]</scope>
    <source>
        <strain evidence="6">Nigerian</strain>
    </source>
</reference>
<dbReference type="Bgee" id="ENSXETG00000036205">
    <property type="expression patterns" value="Expressed in egg cell and 5 other cell types or tissues"/>
</dbReference>
<feature type="domain" description="EGF-like" evidence="5">
    <location>
        <begin position="103"/>
        <end position="114"/>
    </location>
</feature>
<dbReference type="GeneID" id="100486054"/>
<evidence type="ECO:0000313" key="9">
    <source>
        <dbReference type="Xenbase" id="XB-GENE-876239"/>
    </source>
</evidence>
<dbReference type="Xenbase" id="XB-GENE-876239">
    <property type="gene designation" value="cripto.2"/>
</dbReference>
<dbReference type="Proteomes" id="UP000008143">
    <property type="component" value="Chromosome 1"/>
</dbReference>
<keyword evidence="3" id="KW-1015">Disulfide bond</keyword>
<reference evidence="8" key="3">
    <citation type="submission" date="2025-04" db="UniProtKB">
        <authorList>
            <consortium name="RefSeq"/>
        </authorList>
    </citation>
    <scope>IDENTIFICATION</scope>
</reference>
<comment type="similarity">
    <text evidence="1">Belongs to the EGF-CFC (Cripto-1/FRL1/Cryptic) family.</text>
</comment>
<dbReference type="GeneTree" id="ENSGT00940000162302"/>
<keyword evidence="2" id="KW-0245">EGF-like domain</keyword>
<keyword evidence="7" id="KW-1185">Reference proteome</keyword>
<accession>A0A6I8RMV1</accession>
<proteinExistence type="inferred from homology"/>
<dbReference type="KEGG" id="xtr:100486054"/>
<dbReference type="FunFam" id="2.10.25.10:FF:000421">
    <property type="entry name" value="Teratocarcinoma-derived growth factor"/>
    <property type="match status" value="1"/>
</dbReference>
<gene>
    <name evidence="9" type="primary">cripto.2</name>
    <name evidence="8" type="synonym">cr2</name>
    <name evidence="8" type="synonym">Cripto-2</name>
    <name evidence="6 8" type="synonym">tdgf1.2</name>
    <name evidence="8" type="synonym">tdgf1p2</name>
    <name evidence="8" type="synonym">tdgf2</name>
    <name evidence="8" type="synonym">XCR2</name>
</gene>
<dbReference type="PROSITE" id="PS00022">
    <property type="entry name" value="EGF_1"/>
    <property type="match status" value="1"/>
</dbReference>
<evidence type="ECO:0000313" key="6">
    <source>
        <dbReference type="Ensembl" id="ENSXETP00000082005"/>
    </source>
</evidence>
<dbReference type="AGR" id="Xenbase:XB-GENE-876239"/>
<dbReference type="InterPro" id="IPR000742">
    <property type="entry name" value="EGF"/>
</dbReference>
<evidence type="ECO:0000256" key="2">
    <source>
        <dbReference type="ARBA" id="ARBA00022536"/>
    </source>
</evidence>
<dbReference type="Ensembl" id="ENSXETT00000096164">
    <property type="protein sequence ID" value="ENSXETP00000082005"/>
    <property type="gene ID" value="ENSXETG00000036205"/>
</dbReference>